<proteinExistence type="predicted"/>
<evidence type="ECO:0000259" key="1">
    <source>
        <dbReference type="Pfam" id="PF13808"/>
    </source>
</evidence>
<accession>A0ABR7Q309</accession>
<comment type="caution">
    <text evidence="2">The sequence shown here is derived from an EMBL/GenBank/DDBJ whole genome shotgun (WGS) entry which is preliminary data.</text>
</comment>
<dbReference type="PANTHER" id="PTHR30298:SF0">
    <property type="entry name" value="PROTEIN YBFL-RELATED"/>
    <property type="match status" value="1"/>
</dbReference>
<dbReference type="PANTHER" id="PTHR30298">
    <property type="entry name" value="H REPEAT-ASSOCIATED PREDICTED TRANSPOSASE"/>
    <property type="match status" value="1"/>
</dbReference>
<protein>
    <submittedName>
        <fullName evidence="2">ISAs1 family transposase</fullName>
    </submittedName>
</protein>
<dbReference type="NCBIfam" id="NF033564">
    <property type="entry name" value="transpos_ISAs1"/>
    <property type="match status" value="1"/>
</dbReference>
<reference evidence="2 3" key="1">
    <citation type="submission" date="2019-09" db="EMBL/GenBank/DDBJ databases">
        <title>Paraburkholderia podalyriae sp. nov., A South African Podalyria-associated rhizobium.</title>
        <authorList>
            <person name="Mavima L."/>
            <person name="Beukes C.W."/>
            <person name="Palmer M."/>
            <person name="De Meyer S.E."/>
            <person name="James E.K."/>
            <person name="Maluk M."/>
            <person name="Avontuur J.R."/>
            <person name="Chan W.Y."/>
            <person name="Venter S.N."/>
            <person name="Steenkamp E.T."/>
        </authorList>
    </citation>
    <scope>NUCLEOTIDE SEQUENCE [LARGE SCALE GENOMIC DNA]</scope>
    <source>
        <strain evidence="2 3">WC7.3b</strain>
    </source>
</reference>
<dbReference type="InterPro" id="IPR047647">
    <property type="entry name" value="ISAs1_transpos"/>
</dbReference>
<dbReference type="Proteomes" id="UP000736373">
    <property type="component" value="Unassembled WGS sequence"/>
</dbReference>
<evidence type="ECO:0000313" key="3">
    <source>
        <dbReference type="Proteomes" id="UP000736373"/>
    </source>
</evidence>
<keyword evidence="3" id="KW-1185">Reference proteome</keyword>
<evidence type="ECO:0000313" key="2">
    <source>
        <dbReference type="EMBL" id="MBC8752937.1"/>
    </source>
</evidence>
<gene>
    <name evidence="2" type="ORF">F6X42_43545</name>
</gene>
<name>A0ABR7Q309_9BURK</name>
<dbReference type="Pfam" id="PF13808">
    <property type="entry name" value="DDE_Tnp_1_assoc"/>
    <property type="match status" value="1"/>
</dbReference>
<sequence>MIFGGVFSELRDARRAQGKRYGLEPLLCAIVMSLMAGANSLRTIEVFIGERRAQLNELFGTDWRKAPSWVGIRKFLLQLDEHDLESAVRIFAQKQTCAPPGRQFIALDGKALRGSASRLEDIAARHIVSAFDHHDLIVLGHVEVAEKSNEIPAAQALIESLGLQGRVFTMDALHCQKKR</sequence>
<organism evidence="2 3">
    <name type="scientific">Paraburkholderia podalyriae</name>
    <dbReference type="NCBI Taxonomy" id="1938811"/>
    <lineage>
        <taxon>Bacteria</taxon>
        <taxon>Pseudomonadati</taxon>
        <taxon>Pseudomonadota</taxon>
        <taxon>Betaproteobacteria</taxon>
        <taxon>Burkholderiales</taxon>
        <taxon>Burkholderiaceae</taxon>
        <taxon>Paraburkholderia</taxon>
    </lineage>
</organism>
<dbReference type="InterPro" id="IPR051698">
    <property type="entry name" value="Transposase_11-like"/>
</dbReference>
<feature type="domain" description="H repeat-associated protein N-terminal" evidence="1">
    <location>
        <begin position="6"/>
        <end position="90"/>
    </location>
</feature>
<dbReference type="InterPro" id="IPR032806">
    <property type="entry name" value="YbfD_N"/>
</dbReference>
<dbReference type="EMBL" id="VZQQ01000232">
    <property type="protein sequence ID" value="MBC8752937.1"/>
    <property type="molecule type" value="Genomic_DNA"/>
</dbReference>